<feature type="region of interest" description="Disordered" evidence="1">
    <location>
        <begin position="284"/>
        <end position="309"/>
    </location>
</feature>
<proteinExistence type="predicted"/>
<organism evidence="2 7">
    <name type="scientific">Puccinia graminis f. sp. tritici</name>
    <dbReference type="NCBI Taxonomy" id="56615"/>
    <lineage>
        <taxon>Eukaryota</taxon>
        <taxon>Fungi</taxon>
        <taxon>Dikarya</taxon>
        <taxon>Basidiomycota</taxon>
        <taxon>Pucciniomycotina</taxon>
        <taxon>Pucciniomycetes</taxon>
        <taxon>Pucciniales</taxon>
        <taxon>Pucciniaceae</taxon>
        <taxon>Puccinia</taxon>
    </lineage>
</organism>
<reference evidence="6 7" key="1">
    <citation type="submission" date="2019-05" db="EMBL/GenBank/DDBJ databases">
        <title>Emergence of the Ug99 lineage of the wheat stem rust pathogen through somatic hybridization.</title>
        <authorList>
            <person name="Li F."/>
            <person name="Upadhyaya N.M."/>
            <person name="Sperschneider J."/>
            <person name="Matny O."/>
            <person name="Nguyen-Phuc H."/>
            <person name="Mago R."/>
            <person name="Raley C."/>
            <person name="Miller M.E."/>
            <person name="Silverstein K.A.T."/>
            <person name="Henningsen E."/>
            <person name="Hirsch C.D."/>
            <person name="Visser B."/>
            <person name="Pretorius Z.A."/>
            <person name="Steffenson B.J."/>
            <person name="Schwessinger B."/>
            <person name="Dodds P.N."/>
            <person name="Figueroa M."/>
        </authorList>
    </citation>
    <scope>NUCLEOTIDE SEQUENCE [LARGE SCALE GENOMIC DNA]</scope>
    <source>
        <strain evidence="3">21-0</strain>
        <strain evidence="2 7">Ug99</strain>
    </source>
</reference>
<gene>
    <name evidence="4" type="ORF">PGT21_001582</name>
    <name evidence="3" type="ORF">PGT21_025041</name>
    <name evidence="5" type="ORF">PGT21_029511</name>
    <name evidence="2" type="ORF">PGTUg99_014738</name>
</gene>
<accession>A0A5B0LVI1</accession>
<evidence type="ECO:0000256" key="1">
    <source>
        <dbReference type="SAM" id="MobiDB-lite"/>
    </source>
</evidence>
<feature type="region of interest" description="Disordered" evidence="1">
    <location>
        <begin position="117"/>
        <end position="202"/>
    </location>
</feature>
<feature type="compositionally biased region" description="Polar residues" evidence="1">
    <location>
        <begin position="147"/>
        <end position="180"/>
    </location>
</feature>
<dbReference type="OrthoDB" id="2509708at2759"/>
<dbReference type="AlphaFoldDB" id="A0A5B0LVI1"/>
<evidence type="ECO:0000313" key="7">
    <source>
        <dbReference type="Proteomes" id="UP000325313"/>
    </source>
</evidence>
<evidence type="ECO:0000313" key="2">
    <source>
        <dbReference type="EMBL" id="KAA1068096.1"/>
    </source>
</evidence>
<protein>
    <submittedName>
        <fullName evidence="2">Uncharacterized protein</fullName>
    </submittedName>
</protein>
<feature type="compositionally biased region" description="Low complexity" evidence="1">
    <location>
        <begin position="427"/>
        <end position="459"/>
    </location>
</feature>
<keyword evidence="6" id="KW-1185">Reference proteome</keyword>
<dbReference type="Proteomes" id="UP000325313">
    <property type="component" value="Unassembled WGS sequence"/>
</dbReference>
<feature type="region of interest" description="Disordered" evidence="1">
    <location>
        <begin position="325"/>
        <end position="370"/>
    </location>
</feature>
<dbReference type="EMBL" id="VSWC01000028">
    <property type="protein sequence ID" value="KAA1108769.1"/>
    <property type="molecule type" value="Genomic_DNA"/>
</dbReference>
<sequence length="645" mass="68135">MNRQGSRRPSYQTENGYETRIRYLEEVVHLLISRNKSAPPTFISLPPVVSSFRYSKKRGLIPLLSQGTAESLTISASWTHCFNPPPHRRPPSDISARLFKPRPRSCPIVTHGASPLSVLTKDENATRDPKSTRPGILTAPPPVLNKLGSSATGPNHWSSSNTDLTCSSRPPTRASVTGLSSLRPAAGPSPVLQGNSSPARSRSLDRFPLAARAKAPKAEHASVTQSPSSVIAIVAETPASDSVPALKIAEPDTSGLGCHPEALGPITFPSNLASNGIAAPSATASLSRSTTNNPTFSLTSKPSSPHPASHSLVVLCPELSFTTEADSRPDRLSVLPPPSLPQRDTTSRPSTDPKATTPVPPPLISPTATSETDSFPALVLSETGPQTPSLVNCSSPLPRAGLLSTETLPTTPTTSRANADLKAVADSTPNPTNTSSSPSLPSSTGASPPPTSAAAPSSAAAAVAPHCSVNRTDISNAIHNTSLPSSLSLALDLSQTVLQHYEDIDNFLKLPPPEPMQEVLVQAPGKPMPEILGQGPANNTVETPRLLYSPPPVEVTLPPSFPACPVNLEVAAIGSLTVEHDNNNSMDAQLAPEYSQATLDYYNDIQEYLQQANTDETEIKKKKKKKKKKKANPTSTPDNPILFYV</sequence>
<feature type="region of interest" description="Disordered" evidence="1">
    <location>
        <begin position="402"/>
        <end position="459"/>
    </location>
</feature>
<dbReference type="Proteomes" id="UP000324748">
    <property type="component" value="Unassembled WGS sequence"/>
</dbReference>
<evidence type="ECO:0000313" key="5">
    <source>
        <dbReference type="EMBL" id="KAA1113363.1"/>
    </source>
</evidence>
<feature type="compositionally biased region" description="Basic and acidic residues" evidence="1">
    <location>
        <begin position="120"/>
        <end position="131"/>
    </location>
</feature>
<evidence type="ECO:0000313" key="6">
    <source>
        <dbReference type="Proteomes" id="UP000324748"/>
    </source>
</evidence>
<feature type="region of interest" description="Disordered" evidence="1">
    <location>
        <begin position="613"/>
        <end position="645"/>
    </location>
</feature>
<dbReference type="EMBL" id="VDEP01000506">
    <property type="protein sequence ID" value="KAA1068096.1"/>
    <property type="molecule type" value="Genomic_DNA"/>
</dbReference>
<dbReference type="EMBL" id="VSWC01000027">
    <property type="protein sequence ID" value="KAA1109879.1"/>
    <property type="molecule type" value="Genomic_DNA"/>
</dbReference>
<evidence type="ECO:0000313" key="3">
    <source>
        <dbReference type="EMBL" id="KAA1108769.1"/>
    </source>
</evidence>
<feature type="compositionally biased region" description="Low complexity" evidence="1">
    <location>
        <begin position="402"/>
        <end position="415"/>
    </location>
</feature>
<feature type="compositionally biased region" description="Polar residues" evidence="1">
    <location>
        <begin position="342"/>
        <end position="354"/>
    </location>
</feature>
<dbReference type="EMBL" id="VSWC01000015">
    <property type="protein sequence ID" value="KAA1113363.1"/>
    <property type="molecule type" value="Genomic_DNA"/>
</dbReference>
<feature type="compositionally biased region" description="Low complexity" evidence="1">
    <location>
        <begin position="300"/>
        <end position="309"/>
    </location>
</feature>
<evidence type="ECO:0000313" key="4">
    <source>
        <dbReference type="EMBL" id="KAA1109879.1"/>
    </source>
</evidence>
<comment type="caution">
    <text evidence="2">The sequence shown here is derived from an EMBL/GenBank/DDBJ whole genome shotgun (WGS) entry which is preliminary data.</text>
</comment>
<feature type="compositionally biased region" description="Basic residues" evidence="1">
    <location>
        <begin position="620"/>
        <end position="631"/>
    </location>
</feature>
<name>A0A5B0LVI1_PUCGR</name>
<feature type="compositionally biased region" description="Polar residues" evidence="1">
    <location>
        <begin position="284"/>
        <end position="299"/>
    </location>
</feature>